<dbReference type="Gene3D" id="2.170.130.10">
    <property type="entry name" value="TonB-dependent receptor, plug domain"/>
    <property type="match status" value="1"/>
</dbReference>
<keyword evidence="9 12" id="KW-0472">Membrane</keyword>
<dbReference type="InterPro" id="IPR037066">
    <property type="entry name" value="Plug_dom_sf"/>
</dbReference>
<keyword evidence="7" id="KW-0406">Ion transport</keyword>
<dbReference type="SUPFAM" id="SSF56935">
    <property type="entry name" value="Porins"/>
    <property type="match status" value="1"/>
</dbReference>
<dbReference type="RefSeq" id="WP_084523325.1">
    <property type="nucleotide sequence ID" value="NZ_FQUZ01000045.1"/>
</dbReference>
<keyword evidence="18" id="KW-1185">Reference proteome</keyword>
<evidence type="ECO:0000256" key="1">
    <source>
        <dbReference type="ARBA" id="ARBA00004571"/>
    </source>
</evidence>
<dbReference type="GO" id="GO:0044718">
    <property type="term" value="P:siderophore transmembrane transport"/>
    <property type="evidence" value="ECO:0007669"/>
    <property type="project" value="TreeGrafter"/>
</dbReference>
<keyword evidence="3 12" id="KW-0813">Transport</keyword>
<comment type="similarity">
    <text evidence="2 12 13">Belongs to the TonB-dependent receptor family.</text>
</comment>
<proteinExistence type="inferred from homology"/>
<evidence type="ECO:0000259" key="16">
    <source>
        <dbReference type="Pfam" id="PF07715"/>
    </source>
</evidence>
<keyword evidence="6 14" id="KW-0732">Signal</keyword>
<feature type="signal peptide" evidence="14">
    <location>
        <begin position="1"/>
        <end position="24"/>
    </location>
</feature>
<dbReference type="PROSITE" id="PS52016">
    <property type="entry name" value="TONB_DEPENDENT_REC_3"/>
    <property type="match status" value="1"/>
</dbReference>
<dbReference type="InterPro" id="IPR039426">
    <property type="entry name" value="TonB-dep_rcpt-like"/>
</dbReference>
<dbReference type="GO" id="GO:0015344">
    <property type="term" value="F:siderophore uptake transmembrane transporter activity"/>
    <property type="evidence" value="ECO:0007669"/>
    <property type="project" value="TreeGrafter"/>
</dbReference>
<keyword evidence="11 12" id="KW-0998">Cell outer membrane</keyword>
<dbReference type="InterPro" id="IPR000531">
    <property type="entry name" value="Beta-barrel_TonB"/>
</dbReference>
<dbReference type="Pfam" id="PF07715">
    <property type="entry name" value="Plug"/>
    <property type="match status" value="1"/>
</dbReference>
<evidence type="ECO:0000256" key="13">
    <source>
        <dbReference type="RuleBase" id="RU003357"/>
    </source>
</evidence>
<feature type="domain" description="TonB-dependent receptor-like beta-barrel" evidence="15">
    <location>
        <begin position="313"/>
        <end position="730"/>
    </location>
</feature>
<feature type="domain" description="TonB-dependent receptor plug" evidence="16">
    <location>
        <begin position="63"/>
        <end position="164"/>
    </location>
</feature>
<evidence type="ECO:0000256" key="3">
    <source>
        <dbReference type="ARBA" id="ARBA00022448"/>
    </source>
</evidence>
<dbReference type="OrthoDB" id="98353at2"/>
<organism evidence="17 18">
    <name type="scientific">Lampropedia hyalina DSM 16112</name>
    <dbReference type="NCBI Taxonomy" id="1122156"/>
    <lineage>
        <taxon>Bacteria</taxon>
        <taxon>Pseudomonadati</taxon>
        <taxon>Pseudomonadota</taxon>
        <taxon>Betaproteobacteria</taxon>
        <taxon>Burkholderiales</taxon>
        <taxon>Comamonadaceae</taxon>
        <taxon>Lampropedia</taxon>
    </lineage>
</organism>
<keyword evidence="5 12" id="KW-0812">Transmembrane</keyword>
<evidence type="ECO:0000256" key="8">
    <source>
        <dbReference type="ARBA" id="ARBA00023077"/>
    </source>
</evidence>
<evidence type="ECO:0000313" key="18">
    <source>
        <dbReference type="Proteomes" id="UP000184327"/>
    </source>
</evidence>
<comment type="subcellular location">
    <subcellularLocation>
        <location evidence="1 12">Cell outer membrane</location>
        <topology evidence="1 12">Multi-pass membrane protein</topology>
    </subcellularLocation>
</comment>
<accession>A0A1M5ET02</accession>
<evidence type="ECO:0000256" key="6">
    <source>
        <dbReference type="ARBA" id="ARBA00022729"/>
    </source>
</evidence>
<dbReference type="GO" id="GO:0009279">
    <property type="term" value="C:cell outer membrane"/>
    <property type="evidence" value="ECO:0007669"/>
    <property type="project" value="UniProtKB-SubCell"/>
</dbReference>
<dbReference type="Proteomes" id="UP000184327">
    <property type="component" value="Unassembled WGS sequence"/>
</dbReference>
<evidence type="ECO:0000313" key="17">
    <source>
        <dbReference type="EMBL" id="SHF82385.1"/>
    </source>
</evidence>
<protein>
    <submittedName>
        <fullName evidence="17">Outer membrane receptor proteins, mostly Fe transport</fullName>
    </submittedName>
</protein>
<evidence type="ECO:0000256" key="9">
    <source>
        <dbReference type="ARBA" id="ARBA00023136"/>
    </source>
</evidence>
<dbReference type="EMBL" id="FQUZ01000045">
    <property type="protein sequence ID" value="SHF82385.1"/>
    <property type="molecule type" value="Genomic_DNA"/>
</dbReference>
<dbReference type="InterPro" id="IPR012910">
    <property type="entry name" value="Plug_dom"/>
</dbReference>
<evidence type="ECO:0000256" key="4">
    <source>
        <dbReference type="ARBA" id="ARBA00022452"/>
    </source>
</evidence>
<evidence type="ECO:0000256" key="2">
    <source>
        <dbReference type="ARBA" id="ARBA00009810"/>
    </source>
</evidence>
<evidence type="ECO:0000256" key="10">
    <source>
        <dbReference type="ARBA" id="ARBA00023170"/>
    </source>
</evidence>
<gene>
    <name evidence="17" type="ORF">SAMN02745117_02659</name>
</gene>
<dbReference type="PANTHER" id="PTHR30069">
    <property type="entry name" value="TONB-DEPENDENT OUTER MEMBRANE RECEPTOR"/>
    <property type="match status" value="1"/>
</dbReference>
<keyword evidence="4 12" id="KW-1134">Transmembrane beta strand</keyword>
<evidence type="ECO:0000256" key="5">
    <source>
        <dbReference type="ARBA" id="ARBA00022692"/>
    </source>
</evidence>
<keyword evidence="8 13" id="KW-0798">TonB box</keyword>
<dbReference type="CDD" id="cd01347">
    <property type="entry name" value="ligand_gated_channel"/>
    <property type="match status" value="1"/>
</dbReference>
<evidence type="ECO:0000259" key="15">
    <source>
        <dbReference type="Pfam" id="PF00593"/>
    </source>
</evidence>
<dbReference type="STRING" id="1122156.SAMN02745117_02659"/>
<dbReference type="AlphaFoldDB" id="A0A1M5ET02"/>
<name>A0A1M5ET02_9BURK</name>
<evidence type="ECO:0000256" key="14">
    <source>
        <dbReference type="SAM" id="SignalP"/>
    </source>
</evidence>
<feature type="chain" id="PRO_5013268404" evidence="14">
    <location>
        <begin position="25"/>
        <end position="800"/>
    </location>
</feature>
<dbReference type="Gene3D" id="2.40.170.20">
    <property type="entry name" value="TonB-dependent receptor, beta-barrel domain"/>
    <property type="match status" value="1"/>
</dbReference>
<evidence type="ECO:0000256" key="12">
    <source>
        <dbReference type="PROSITE-ProRule" id="PRU01360"/>
    </source>
</evidence>
<dbReference type="PANTHER" id="PTHR30069:SF53">
    <property type="entry name" value="COLICIN I RECEPTOR-RELATED"/>
    <property type="match status" value="1"/>
</dbReference>
<keyword evidence="10 17" id="KW-0675">Receptor</keyword>
<evidence type="ECO:0000256" key="11">
    <source>
        <dbReference type="ARBA" id="ARBA00023237"/>
    </source>
</evidence>
<dbReference type="InterPro" id="IPR036942">
    <property type="entry name" value="Beta-barrel_TonB_sf"/>
</dbReference>
<reference evidence="17 18" key="1">
    <citation type="submission" date="2016-11" db="EMBL/GenBank/DDBJ databases">
        <authorList>
            <person name="Jaros S."/>
            <person name="Januszkiewicz K."/>
            <person name="Wedrychowicz H."/>
        </authorList>
    </citation>
    <scope>NUCLEOTIDE SEQUENCE [LARGE SCALE GENOMIC DNA]</scope>
    <source>
        <strain evidence="17 18">DSM 16112</strain>
    </source>
</reference>
<evidence type="ECO:0000256" key="7">
    <source>
        <dbReference type="ARBA" id="ARBA00023065"/>
    </source>
</evidence>
<dbReference type="Pfam" id="PF00593">
    <property type="entry name" value="TonB_dep_Rec_b-barrel"/>
    <property type="match status" value="1"/>
</dbReference>
<sequence length="800" mass="89026">MKINCISAAVAVLCTAMSAAAVHAQTATQKTTQTEEKQAPQANELAEVVVTGSREELREVLSPDVVSVVYPDDVKGEHKSIPDLLDQIPGVYVRSLGGSGHYTTASIRGAAPSQVNIYIDGVPLNTASDTAGDLSTLPISNVERVEVYRGVTPARFSGAPIGGAINIVTKKPTTFSGSVSVGFKSFGGRQQSANLNVPLAGGHLLIGLDNDRSKGDFKYTDYNVEGLSNIVWSDGTRLGEGWDYSHFGNRPYHHVTGEIIPAQRTRQNNRSEKQNALLKWQNQNFVFKYARTDMERDVPDGIPSHTAFNQHYQDLPWTSYTTQFGQAVVEKGQRNRKRQNVLQQEAVAGWNDSFGNLGLAANLTWLDRDQDFRNLDINTPNARMGSSWSSYDSTRKGISTDATYTLNTSSLNHQIEVHAERYWENLRTDMNNRNPNSELIQDYSRIKTNLQVQNTITIPALGDLQVTPIFRVEKLAGPIIGNRWTWKDPNGGPSGDYNWARTGSLSLKKHFASGWQAFGSYGNYIRYPGFYEIYGNGLGLVSRTDSTGGVIPMVPEKGRNLDMGLGWDGRLGEQLTGGFRATVFQRESVNEIALYSVPIAAGYVNTGHTRTRGLELEGKLSWSRRADLIFAITRQAGEYTDDDGYYYYGGQSSTQRYPGEKARTLNAPQLAANARLNLHFLDGDLSTFIEGTHIGRIYRDVKTWENPLNTINLGAHYRFAKGWKLSLGVNDVFNKGPEQTRDRNSSSVTSTLRCSSGDQWDCFDEPDKYHWIPTETVQLKHNVNHPQQGRTYYMTLNYNF</sequence>